<feature type="repeat" description="PPR" evidence="2">
    <location>
        <begin position="140"/>
        <end position="174"/>
    </location>
</feature>
<protein>
    <recommendedName>
        <fullName evidence="5">Pentatricopeptide repeat-containing protein</fullName>
    </recommendedName>
</protein>
<feature type="repeat" description="PPR" evidence="2">
    <location>
        <begin position="480"/>
        <end position="514"/>
    </location>
</feature>
<dbReference type="Gene3D" id="1.25.40.10">
    <property type="entry name" value="Tetratricopeptide repeat domain"/>
    <property type="match status" value="4"/>
</dbReference>
<feature type="repeat" description="PPR" evidence="2">
    <location>
        <begin position="242"/>
        <end position="276"/>
    </location>
</feature>
<evidence type="ECO:0008006" key="5">
    <source>
        <dbReference type="Google" id="ProtNLM"/>
    </source>
</evidence>
<evidence type="ECO:0000256" key="2">
    <source>
        <dbReference type="PROSITE-ProRule" id="PRU00708"/>
    </source>
</evidence>
<dbReference type="Proteomes" id="UP000030748">
    <property type="component" value="Unassembled WGS sequence"/>
</dbReference>
<keyword evidence="1" id="KW-0677">Repeat</keyword>
<dbReference type="NCBIfam" id="TIGR00756">
    <property type="entry name" value="PPR"/>
    <property type="match status" value="4"/>
</dbReference>
<evidence type="ECO:0000313" key="4">
    <source>
        <dbReference type="Proteomes" id="UP000030748"/>
    </source>
</evidence>
<name>A0A022RJQ6_ERYGU</name>
<gene>
    <name evidence="3" type="ORF">MIMGU_mgv1a019989mg</name>
</gene>
<feature type="non-terminal residue" evidence="3">
    <location>
        <position position="765"/>
    </location>
</feature>
<dbReference type="AlphaFoldDB" id="A0A022RJQ6"/>
<dbReference type="EMBL" id="KI630456">
    <property type="protein sequence ID" value="EYU39130.1"/>
    <property type="molecule type" value="Genomic_DNA"/>
</dbReference>
<dbReference type="GO" id="GO:0003723">
    <property type="term" value="F:RNA binding"/>
    <property type="evidence" value="ECO:0000318"/>
    <property type="project" value="GO_Central"/>
</dbReference>
<dbReference type="eggNOG" id="KOG4197">
    <property type="taxonomic scope" value="Eukaryota"/>
</dbReference>
<organism evidence="3 4">
    <name type="scientific">Erythranthe guttata</name>
    <name type="common">Yellow monkey flower</name>
    <name type="synonym">Mimulus guttatus</name>
    <dbReference type="NCBI Taxonomy" id="4155"/>
    <lineage>
        <taxon>Eukaryota</taxon>
        <taxon>Viridiplantae</taxon>
        <taxon>Streptophyta</taxon>
        <taxon>Embryophyta</taxon>
        <taxon>Tracheophyta</taxon>
        <taxon>Spermatophyta</taxon>
        <taxon>Magnoliopsida</taxon>
        <taxon>eudicotyledons</taxon>
        <taxon>Gunneridae</taxon>
        <taxon>Pentapetalae</taxon>
        <taxon>asterids</taxon>
        <taxon>lamiids</taxon>
        <taxon>Lamiales</taxon>
        <taxon>Phrymaceae</taxon>
        <taxon>Erythranthe</taxon>
    </lineage>
</organism>
<dbReference type="PROSITE" id="PS51375">
    <property type="entry name" value="PPR"/>
    <property type="match status" value="5"/>
</dbReference>
<dbReference type="InterPro" id="IPR011990">
    <property type="entry name" value="TPR-like_helical_dom_sf"/>
</dbReference>
<dbReference type="Pfam" id="PF13041">
    <property type="entry name" value="PPR_2"/>
    <property type="match status" value="3"/>
</dbReference>
<dbReference type="FunFam" id="1.25.40.10:FF:000393">
    <property type="entry name" value="Pentatricopeptide repeat-containing protein At1g20230"/>
    <property type="match status" value="1"/>
</dbReference>
<proteinExistence type="predicted"/>
<dbReference type="PANTHER" id="PTHR47926:SF375">
    <property type="entry name" value="PENTATRICOPEPTIDE REPEAT-CONTAINING PROTEIN"/>
    <property type="match status" value="1"/>
</dbReference>
<reference evidence="3 4" key="1">
    <citation type="journal article" date="2013" name="Proc. Natl. Acad. Sci. U.S.A.">
        <title>Fine-scale variation in meiotic recombination in Mimulus inferred from population shotgun sequencing.</title>
        <authorList>
            <person name="Hellsten U."/>
            <person name="Wright K.M."/>
            <person name="Jenkins J."/>
            <person name="Shu S."/>
            <person name="Yuan Y."/>
            <person name="Wessler S.R."/>
            <person name="Schmutz J."/>
            <person name="Willis J.H."/>
            <person name="Rokhsar D.S."/>
        </authorList>
    </citation>
    <scope>NUCLEOTIDE SEQUENCE [LARGE SCALE GENOMIC DNA]</scope>
    <source>
        <strain evidence="4">cv. DUN x IM62</strain>
    </source>
</reference>
<evidence type="ECO:0000256" key="1">
    <source>
        <dbReference type="ARBA" id="ARBA00022737"/>
    </source>
</evidence>
<dbReference type="Pfam" id="PF01535">
    <property type="entry name" value="PPR"/>
    <property type="match status" value="5"/>
</dbReference>
<feature type="repeat" description="PPR" evidence="2">
    <location>
        <begin position="277"/>
        <end position="311"/>
    </location>
</feature>
<dbReference type="Pfam" id="PF20431">
    <property type="entry name" value="E_motif"/>
    <property type="match status" value="1"/>
</dbReference>
<feature type="repeat" description="PPR" evidence="2">
    <location>
        <begin position="378"/>
        <end position="412"/>
    </location>
</feature>
<evidence type="ECO:0000313" key="3">
    <source>
        <dbReference type="EMBL" id="EYU39130.1"/>
    </source>
</evidence>
<dbReference type="PANTHER" id="PTHR47926">
    <property type="entry name" value="PENTATRICOPEPTIDE REPEAT-CONTAINING PROTEIN"/>
    <property type="match status" value="1"/>
</dbReference>
<accession>A0A022RJQ6</accession>
<dbReference type="GO" id="GO:0009451">
    <property type="term" value="P:RNA modification"/>
    <property type="evidence" value="ECO:0000318"/>
    <property type="project" value="GO_Central"/>
</dbReference>
<sequence>MKWKETIKQKPFDLPKKIKHETIIRLDEKADSSMVDCLVAALKDFARQGHLFKAFRIFYIIRGHALASASPVFVVDSFSSLLLSCTNLKLLPQGKQLHAQVVTWGLYKSHALVRKLVSYYTSFDFVDDARFIVADSSILDPLPWNVIISSYVSKGRYEEAIFTYKQMRCKGIIPDCFSYPSVLKACAEQSNLDFGREVHKSINGSSSMNSDLFVQNALVSMYGKCGDLETARSIFDKIFVKDEVSWNSIISAYSSRGMWGQAFELFEGMQEAGVKLNIIIWNTVAGGCLRTGNFERALELICTMRISGNQLDPVAVIIGLGACSHICALKQGKEIHGLAIRSSSIDYDNVKNALITLYSRCGDLKHAYIVFRLVEGKTVISWNSIISGFAQWDRSEESSLLFRELFLTDIKPNHVTLAGILPLCARVANLQHGREFHGYIVKHEEFHGHLLLWNALIDMYSRSGRVLIARRLFDSLEKRDTVTYTSIIGGYGIQGGGRVAVELFEEMIKSKIEPDHVAMVAILSACSHSGLVLQGKLLFEKMMSVYCVNPALEHFACMVDLYGRAGLLNKAKEILLKMPYDPTPEMWATLIGSCRVHGNTEIGEWAAEKLLEMKPKNSGYYVLIANMYAAAGCWTKLAKVRTFMRDLGVRKEPGCAWIDIGAGFSPFLVEDSSNEQADEIFVLLVGLSKHMKDIDCLQEMVKRNQESAHLVNDVLLQNKDEFLLQELSEKLLIGSVKRQNRSNSSIDRPGFIGRQKRHVSVGSVT</sequence>
<dbReference type="InterPro" id="IPR046848">
    <property type="entry name" value="E_motif"/>
</dbReference>
<dbReference type="FunFam" id="1.25.40.10:FF:000627">
    <property type="entry name" value="Pentatricopeptide repeat-containing protein"/>
    <property type="match status" value="1"/>
</dbReference>
<dbReference type="InterPro" id="IPR046960">
    <property type="entry name" value="PPR_At4g14850-like_plant"/>
</dbReference>
<dbReference type="InterPro" id="IPR002885">
    <property type="entry name" value="PPR_rpt"/>
</dbReference>
<dbReference type="SUPFAM" id="SSF48452">
    <property type="entry name" value="TPR-like"/>
    <property type="match status" value="1"/>
</dbReference>
<dbReference type="FunFam" id="1.25.40.10:FF:000637">
    <property type="entry name" value="Pentatricopeptide repeat-containing protein"/>
    <property type="match status" value="1"/>
</dbReference>
<keyword evidence="4" id="KW-1185">Reference proteome</keyword>